<dbReference type="AlphaFoldDB" id="A0A7U6JHY6"/>
<organism evidence="9 10">
    <name type="scientific">Thiolapillus brandeum</name>
    <dbReference type="NCBI Taxonomy" id="1076588"/>
    <lineage>
        <taxon>Bacteria</taxon>
        <taxon>Pseudomonadati</taxon>
        <taxon>Pseudomonadota</taxon>
        <taxon>Gammaproteobacteria</taxon>
        <taxon>Chromatiales</taxon>
        <taxon>Sedimenticolaceae</taxon>
        <taxon>Thiolapillus</taxon>
    </lineage>
</organism>
<gene>
    <name evidence="4" type="primary">truA</name>
    <name evidence="9" type="ORF">TBH_C1288</name>
</gene>
<evidence type="ECO:0000313" key="9">
    <source>
        <dbReference type="EMBL" id="BAO44213.1"/>
    </source>
</evidence>
<dbReference type="FunFam" id="3.30.70.580:FF:000001">
    <property type="entry name" value="tRNA pseudouridine synthase A"/>
    <property type="match status" value="1"/>
</dbReference>
<name>A0A7U6JHY6_9GAMM</name>
<comment type="function">
    <text evidence="4">Formation of pseudouridine at positions 38, 39 and 40 in the anticodon stem and loop of transfer RNAs.</text>
</comment>
<dbReference type="PANTHER" id="PTHR11142:SF0">
    <property type="entry name" value="TRNA PSEUDOURIDINE SYNTHASE-LIKE 1"/>
    <property type="match status" value="1"/>
</dbReference>
<proteinExistence type="inferred from homology"/>
<feature type="domain" description="Pseudouridine synthase I TruA alpha/beta" evidence="8">
    <location>
        <begin position="148"/>
        <end position="248"/>
    </location>
</feature>
<keyword evidence="3 4" id="KW-0413">Isomerase</keyword>
<dbReference type="EMBL" id="AP012273">
    <property type="protein sequence ID" value="BAO44213.1"/>
    <property type="molecule type" value="Genomic_DNA"/>
</dbReference>
<evidence type="ECO:0000259" key="8">
    <source>
        <dbReference type="Pfam" id="PF01416"/>
    </source>
</evidence>
<evidence type="ECO:0000256" key="7">
    <source>
        <dbReference type="RuleBase" id="RU003792"/>
    </source>
</evidence>
<dbReference type="InterPro" id="IPR020095">
    <property type="entry name" value="PsdUridine_synth_TruA_C"/>
</dbReference>
<dbReference type="InterPro" id="IPR020094">
    <property type="entry name" value="TruA/RsuA/RluB/E/F_N"/>
</dbReference>
<evidence type="ECO:0000256" key="6">
    <source>
        <dbReference type="PIRSR" id="PIRSR001430-2"/>
    </source>
</evidence>
<evidence type="ECO:0000256" key="4">
    <source>
        <dbReference type="HAMAP-Rule" id="MF_00171"/>
    </source>
</evidence>
<protein>
    <recommendedName>
        <fullName evidence="4">tRNA pseudouridine synthase A</fullName>
        <ecNumber evidence="4">5.4.99.12</ecNumber>
    </recommendedName>
    <alternativeName>
        <fullName evidence="4">tRNA pseudouridine(38-40) synthase</fullName>
    </alternativeName>
    <alternativeName>
        <fullName evidence="4">tRNA pseudouridylate synthase I</fullName>
    </alternativeName>
    <alternativeName>
        <fullName evidence="4">tRNA-uridine isomerase I</fullName>
    </alternativeName>
</protein>
<keyword evidence="10" id="KW-1185">Reference proteome</keyword>
<dbReference type="GO" id="GO:0003723">
    <property type="term" value="F:RNA binding"/>
    <property type="evidence" value="ECO:0007669"/>
    <property type="project" value="InterPro"/>
</dbReference>
<accession>A0A7U6JHY6</accession>
<dbReference type="EC" id="5.4.99.12" evidence="4"/>
<dbReference type="Gene3D" id="3.30.70.580">
    <property type="entry name" value="Pseudouridine synthase I, catalytic domain, N-terminal subdomain"/>
    <property type="match status" value="1"/>
</dbReference>
<dbReference type="GO" id="GO:0160147">
    <property type="term" value="F:tRNA pseudouridine(38-40) synthase activity"/>
    <property type="evidence" value="ECO:0007669"/>
    <property type="project" value="UniProtKB-EC"/>
</dbReference>
<feature type="active site" description="Nucleophile" evidence="4 5">
    <location>
        <position position="55"/>
    </location>
</feature>
<dbReference type="InterPro" id="IPR001406">
    <property type="entry name" value="PsdUridine_synth_TruA"/>
</dbReference>
<reference evidence="9 10" key="1">
    <citation type="journal article" date="2014" name="PLoS ONE">
        <title>Physiological and genomic features of a novel sulfur-oxidizing gammaproteobacterium belonging to a previously uncultivated symbiotic lineage isolated from a hydrothermal vent.</title>
        <authorList>
            <person name="Nunoura T."/>
            <person name="Takaki Y."/>
            <person name="Kazama H."/>
            <person name="Kakuta J."/>
            <person name="Shimamura S."/>
            <person name="Makita H."/>
            <person name="Hirai M."/>
            <person name="Miyazaki M."/>
            <person name="Takai K."/>
        </authorList>
    </citation>
    <scope>NUCLEOTIDE SEQUENCE [LARGE SCALE GENOMIC DNA]</scope>
    <source>
        <strain evidence="9 10">Hiromi1</strain>
    </source>
</reference>
<comment type="catalytic activity">
    <reaction evidence="4 7">
        <text>uridine(38/39/40) in tRNA = pseudouridine(38/39/40) in tRNA</text>
        <dbReference type="Rhea" id="RHEA:22376"/>
        <dbReference type="Rhea" id="RHEA-COMP:10085"/>
        <dbReference type="Rhea" id="RHEA-COMP:10087"/>
        <dbReference type="ChEBI" id="CHEBI:65314"/>
        <dbReference type="ChEBI" id="CHEBI:65315"/>
        <dbReference type="EC" id="5.4.99.12"/>
    </reaction>
</comment>
<dbReference type="HAMAP" id="MF_00171">
    <property type="entry name" value="TruA"/>
    <property type="match status" value="1"/>
</dbReference>
<dbReference type="Pfam" id="PF01416">
    <property type="entry name" value="PseudoU_synth_1"/>
    <property type="match status" value="2"/>
</dbReference>
<dbReference type="Gene3D" id="3.30.70.660">
    <property type="entry name" value="Pseudouridine synthase I, catalytic domain, C-terminal subdomain"/>
    <property type="match status" value="1"/>
</dbReference>
<evidence type="ECO:0000256" key="1">
    <source>
        <dbReference type="ARBA" id="ARBA00009375"/>
    </source>
</evidence>
<dbReference type="NCBIfam" id="TIGR00071">
    <property type="entry name" value="hisT_truA"/>
    <property type="match status" value="1"/>
</dbReference>
<dbReference type="SUPFAM" id="SSF55120">
    <property type="entry name" value="Pseudouridine synthase"/>
    <property type="match status" value="1"/>
</dbReference>
<dbReference type="Proteomes" id="UP000031631">
    <property type="component" value="Chromosome"/>
</dbReference>
<feature type="binding site" evidence="4 6">
    <location>
        <position position="113"/>
    </location>
    <ligand>
        <name>substrate</name>
    </ligand>
</feature>
<evidence type="ECO:0000256" key="3">
    <source>
        <dbReference type="ARBA" id="ARBA00023235"/>
    </source>
</evidence>
<dbReference type="KEGG" id="tbn:TBH_C1288"/>
<dbReference type="PANTHER" id="PTHR11142">
    <property type="entry name" value="PSEUDOURIDYLATE SYNTHASE"/>
    <property type="match status" value="1"/>
</dbReference>
<dbReference type="PIRSF" id="PIRSF001430">
    <property type="entry name" value="tRNA_psdUrid_synth"/>
    <property type="match status" value="1"/>
</dbReference>
<comment type="similarity">
    <text evidence="1 4 7">Belongs to the tRNA pseudouridine synthase TruA family.</text>
</comment>
<sequence>MYPMRIALGIEYDGSRFHGWQTQQPGVRTVQQALETALSKVADHPVEVHAAGRTDTGVHASCQVAHFDTEAVRKPHGWVMGSNIKLPDDISVLWAREVNEDFHARFSARGRTYRYYILNRLSRPALLAKRVTWVHGPLDADRMHRAGQTLLGTHDFSSYRTVHCQARSPVRTLRSLRVERHGDYIVMEVYADGFLHHMVRNIAGVLLAVGAGDRPVDWAREVLEYRDRTQGGVTASPHGLYFHKVNYDPAFGLPSDTSAFPLLML</sequence>
<dbReference type="GO" id="GO:0031119">
    <property type="term" value="P:tRNA pseudouridine synthesis"/>
    <property type="evidence" value="ECO:0007669"/>
    <property type="project" value="UniProtKB-UniRule"/>
</dbReference>
<evidence type="ECO:0000313" key="10">
    <source>
        <dbReference type="Proteomes" id="UP000031631"/>
    </source>
</evidence>
<dbReference type="CDD" id="cd02570">
    <property type="entry name" value="PseudoU_synth_EcTruA"/>
    <property type="match status" value="1"/>
</dbReference>
<dbReference type="InterPro" id="IPR020097">
    <property type="entry name" value="PsdUridine_synth_TruA_a/b_dom"/>
</dbReference>
<keyword evidence="2 4" id="KW-0819">tRNA processing</keyword>
<feature type="domain" description="Pseudouridine synthase I TruA alpha/beta" evidence="8">
    <location>
        <begin position="11"/>
        <end position="106"/>
    </location>
</feature>
<evidence type="ECO:0000256" key="2">
    <source>
        <dbReference type="ARBA" id="ARBA00022694"/>
    </source>
</evidence>
<evidence type="ECO:0000256" key="5">
    <source>
        <dbReference type="PIRSR" id="PIRSR001430-1"/>
    </source>
</evidence>
<dbReference type="InterPro" id="IPR020103">
    <property type="entry name" value="PsdUridine_synth_cat_dom_sf"/>
</dbReference>
<comment type="subunit">
    <text evidence="4">Homodimer.</text>
</comment>
<comment type="caution">
    <text evidence="4">Lacks conserved residue(s) required for the propagation of feature annotation.</text>
</comment>